<dbReference type="EMBL" id="CAKLCB010000151">
    <property type="protein sequence ID" value="CAH0516019.1"/>
    <property type="molecule type" value="Genomic_DNA"/>
</dbReference>
<keyword evidence="6" id="KW-0862">Zinc</keyword>
<dbReference type="InterPro" id="IPR017907">
    <property type="entry name" value="Znf_RING_CS"/>
</dbReference>
<dbReference type="Pfam" id="PF13639">
    <property type="entry name" value="zf-RING_2"/>
    <property type="match status" value="1"/>
</dbReference>
<dbReference type="InterPro" id="IPR001841">
    <property type="entry name" value="Znf_RING"/>
</dbReference>
<reference evidence="13 15" key="1">
    <citation type="submission" date="2021-11" db="EMBL/GenBank/DDBJ databases">
        <authorList>
            <person name="Islam A."/>
            <person name="Islam S."/>
            <person name="Flora M.S."/>
            <person name="Rahman M."/>
            <person name="Ziaur R.M."/>
            <person name="Epstein J.H."/>
            <person name="Hassan M."/>
            <person name="Klassen M."/>
            <person name="Woodard K."/>
            <person name="Webb A."/>
            <person name="Webby R.J."/>
            <person name="El Zowalaty M.E."/>
        </authorList>
    </citation>
    <scope>NUCLEOTIDE SEQUENCE</scope>
    <source>
        <strain evidence="14">Pbs1</strain>
        <strain evidence="13">Pbs3</strain>
    </source>
</reference>
<evidence type="ECO:0000313" key="16">
    <source>
        <dbReference type="Proteomes" id="UP001160483"/>
    </source>
</evidence>
<feature type="domain" description="RING-type" evidence="12">
    <location>
        <begin position="568"/>
        <end position="606"/>
    </location>
</feature>
<dbReference type="GO" id="GO:1904294">
    <property type="term" value="P:positive regulation of ERAD pathway"/>
    <property type="evidence" value="ECO:0007669"/>
    <property type="project" value="InterPro"/>
</dbReference>
<evidence type="ECO:0000313" key="13">
    <source>
        <dbReference type="EMBL" id="CAH0482187.1"/>
    </source>
</evidence>
<dbReference type="CDD" id="cd16561">
    <property type="entry name" value="RING-HC_RNF213"/>
    <property type="match status" value="1"/>
</dbReference>
<dbReference type="SMART" id="SM00184">
    <property type="entry name" value="RING"/>
    <property type="match status" value="1"/>
</dbReference>
<feature type="transmembrane region" description="Helical" evidence="11">
    <location>
        <begin position="292"/>
        <end position="321"/>
    </location>
</feature>
<feature type="transmembrane region" description="Helical" evidence="11">
    <location>
        <begin position="341"/>
        <end position="362"/>
    </location>
</feature>
<dbReference type="Proteomes" id="UP001160483">
    <property type="component" value="Unassembled WGS sequence"/>
</dbReference>
<evidence type="ECO:0000256" key="6">
    <source>
        <dbReference type="ARBA" id="ARBA00022833"/>
    </source>
</evidence>
<feature type="compositionally biased region" description="Polar residues" evidence="10">
    <location>
        <begin position="218"/>
        <end position="230"/>
    </location>
</feature>
<evidence type="ECO:0000313" key="14">
    <source>
        <dbReference type="EMBL" id="CAH0516019.1"/>
    </source>
</evidence>
<evidence type="ECO:0000256" key="8">
    <source>
        <dbReference type="ARBA" id="ARBA00023136"/>
    </source>
</evidence>
<evidence type="ECO:0000256" key="2">
    <source>
        <dbReference type="ARBA" id="ARBA00022692"/>
    </source>
</evidence>
<dbReference type="PANTHER" id="PTHR15860:SF0">
    <property type="entry name" value="LP20373P"/>
    <property type="match status" value="1"/>
</dbReference>
<dbReference type="InterPro" id="IPR044235">
    <property type="entry name" value="RNFT1/2"/>
</dbReference>
<feature type="region of interest" description="Disordered" evidence="10">
    <location>
        <begin position="49"/>
        <end position="69"/>
    </location>
</feature>
<organism evidence="13 16">
    <name type="scientific">Peronospora belbahrii</name>
    <dbReference type="NCBI Taxonomy" id="622444"/>
    <lineage>
        <taxon>Eukaryota</taxon>
        <taxon>Sar</taxon>
        <taxon>Stramenopiles</taxon>
        <taxon>Oomycota</taxon>
        <taxon>Peronosporomycetes</taxon>
        <taxon>Peronosporales</taxon>
        <taxon>Peronosporaceae</taxon>
        <taxon>Peronospora</taxon>
    </lineage>
</organism>
<evidence type="ECO:0000256" key="4">
    <source>
        <dbReference type="ARBA" id="ARBA00022771"/>
    </source>
</evidence>
<dbReference type="Proteomes" id="UP001158986">
    <property type="component" value="Unassembled WGS sequence"/>
</dbReference>
<accession>A0AAU9LDB5</accession>
<dbReference type="GO" id="GO:0016020">
    <property type="term" value="C:membrane"/>
    <property type="evidence" value="ECO:0007669"/>
    <property type="project" value="UniProtKB-SubCell"/>
</dbReference>
<evidence type="ECO:0000313" key="15">
    <source>
        <dbReference type="Proteomes" id="UP001158986"/>
    </source>
</evidence>
<keyword evidence="7 11" id="KW-1133">Transmembrane helix</keyword>
<feature type="compositionally biased region" description="Basic and acidic residues" evidence="10">
    <location>
        <begin position="231"/>
        <end position="243"/>
    </location>
</feature>
<dbReference type="EMBL" id="CAKKTJ010000333">
    <property type="protein sequence ID" value="CAH0482187.1"/>
    <property type="molecule type" value="Genomic_DNA"/>
</dbReference>
<dbReference type="Gene3D" id="3.30.40.10">
    <property type="entry name" value="Zinc/RING finger domain, C3HC4 (zinc finger)"/>
    <property type="match status" value="1"/>
</dbReference>
<evidence type="ECO:0000256" key="11">
    <source>
        <dbReference type="SAM" id="Phobius"/>
    </source>
</evidence>
<feature type="compositionally biased region" description="Acidic residues" evidence="10">
    <location>
        <begin position="192"/>
        <end position="205"/>
    </location>
</feature>
<gene>
    <name evidence="14" type="ORF">PBS001_LOCUS2705</name>
    <name evidence="13" type="ORF">PBS003_LOCUS8783</name>
</gene>
<keyword evidence="5" id="KW-0833">Ubl conjugation pathway</keyword>
<dbReference type="PROSITE" id="PS00518">
    <property type="entry name" value="ZF_RING_1"/>
    <property type="match status" value="1"/>
</dbReference>
<dbReference type="GO" id="GO:0061630">
    <property type="term" value="F:ubiquitin protein ligase activity"/>
    <property type="evidence" value="ECO:0007669"/>
    <property type="project" value="InterPro"/>
</dbReference>
<keyword evidence="8 11" id="KW-0472">Membrane</keyword>
<evidence type="ECO:0000256" key="7">
    <source>
        <dbReference type="ARBA" id="ARBA00022989"/>
    </source>
</evidence>
<feature type="transmembrane region" description="Helical" evidence="11">
    <location>
        <begin position="505"/>
        <end position="525"/>
    </location>
</feature>
<comment type="subcellular location">
    <subcellularLocation>
        <location evidence="1">Membrane</location>
        <topology evidence="1">Multi-pass membrane protein</topology>
    </subcellularLocation>
</comment>
<feature type="compositionally biased region" description="Low complexity" evidence="10">
    <location>
        <begin position="55"/>
        <end position="64"/>
    </location>
</feature>
<evidence type="ECO:0000256" key="5">
    <source>
        <dbReference type="ARBA" id="ARBA00022786"/>
    </source>
</evidence>
<protein>
    <recommendedName>
        <fullName evidence="12">RING-type domain-containing protein</fullName>
    </recommendedName>
</protein>
<feature type="compositionally biased region" description="Basic and acidic residues" evidence="10">
    <location>
        <begin position="261"/>
        <end position="270"/>
    </location>
</feature>
<evidence type="ECO:0000256" key="1">
    <source>
        <dbReference type="ARBA" id="ARBA00004141"/>
    </source>
</evidence>
<sequence>MPMNDLHDCVASDTHALDSNTRDIDSHPETPILPPIQVVASDLSSVSRNTDVNRSMSSSLSSSSDFLPRPQSHVQHTILDLDIEGRTLYDSTAQDPVGSSNNASFHADHVLGETEGLRQESLGTVLSTSVNGEDVGTRLLQAMPQLGIGQLLHDFTSQISPWRGFTTGRNDVGQDDTEEVNETERFLRNQEAGEEVEEEEEDEEGREALLSTERPLNPRTSSILSMSSTQDFERSDNVSHLVDDNGNEDTANGPSTVRVDNSTRGRRNSDEESDDQTAMDEVQALFRRCHNFLPFLALFLIYFAYQHATGILVFVVGTVAVMGLDQRMRAQIALKDKANTWHLLGIVIMCAINMVAICSVAGEANPLHHFSQTFQPKTTNHGSDSESEQLSTGGIFWQVLWTVLVNDFLIRLWSVVVKAFVAGAKSDRFQCERKFRDEATTNADESPSIVILVEETDSTATAAPLTQQAVSTVAFYRRKRKLYGIIEMCSIFLRSLLASMPWCSFYQLCASKFMADVFTFAYLFIKGLILANQGRRIFILARSFVTLGLEFGVYVSHDDLVEAGSPDCSICYESMKQPVKLACSHMFCEECVTEWFDHERSCPLCRASVESSGPADAENVKPQFLDGRTSLVPQLL</sequence>
<dbReference type="AlphaFoldDB" id="A0AAU9LDB5"/>
<feature type="region of interest" description="Disordered" evidence="10">
    <location>
        <begin position="160"/>
        <end position="276"/>
    </location>
</feature>
<proteinExistence type="predicted"/>
<feature type="transmembrane region" description="Helical" evidence="11">
    <location>
        <begin position="395"/>
        <end position="421"/>
    </location>
</feature>
<evidence type="ECO:0000259" key="12">
    <source>
        <dbReference type="PROSITE" id="PS50089"/>
    </source>
</evidence>
<dbReference type="SUPFAM" id="SSF57850">
    <property type="entry name" value="RING/U-box"/>
    <property type="match status" value="1"/>
</dbReference>
<evidence type="ECO:0000256" key="10">
    <source>
        <dbReference type="SAM" id="MobiDB-lite"/>
    </source>
</evidence>
<dbReference type="PANTHER" id="PTHR15860">
    <property type="entry name" value="UNCHARACTERIZED RING FINGER-CONTAINING PROTEIN"/>
    <property type="match status" value="1"/>
</dbReference>
<dbReference type="GO" id="GO:0008270">
    <property type="term" value="F:zinc ion binding"/>
    <property type="evidence" value="ECO:0007669"/>
    <property type="project" value="UniProtKB-KW"/>
</dbReference>
<dbReference type="InterPro" id="IPR013083">
    <property type="entry name" value="Znf_RING/FYVE/PHD"/>
</dbReference>
<evidence type="ECO:0000256" key="9">
    <source>
        <dbReference type="PROSITE-ProRule" id="PRU00175"/>
    </source>
</evidence>
<evidence type="ECO:0000256" key="3">
    <source>
        <dbReference type="ARBA" id="ARBA00022723"/>
    </source>
</evidence>
<keyword evidence="3" id="KW-0479">Metal-binding</keyword>
<keyword evidence="4 9" id="KW-0863">Zinc-finger</keyword>
<comment type="caution">
    <text evidence="13">The sequence shown here is derived from an EMBL/GenBank/DDBJ whole genome shotgun (WGS) entry which is preliminary data.</text>
</comment>
<name>A0AAU9LDB5_9STRA</name>
<dbReference type="PROSITE" id="PS50089">
    <property type="entry name" value="ZF_RING_2"/>
    <property type="match status" value="1"/>
</dbReference>
<feature type="compositionally biased region" description="Polar residues" evidence="10">
    <location>
        <begin position="248"/>
        <end position="260"/>
    </location>
</feature>
<feature type="transmembrane region" description="Helical" evidence="11">
    <location>
        <begin position="482"/>
        <end position="499"/>
    </location>
</feature>
<keyword evidence="2 11" id="KW-0812">Transmembrane</keyword>
<keyword evidence="15" id="KW-1185">Reference proteome</keyword>